<evidence type="ECO:0000313" key="7">
    <source>
        <dbReference type="Proteomes" id="UP000824229"/>
    </source>
</evidence>
<dbReference type="Gene3D" id="2.30.110.10">
    <property type="entry name" value="Electron Transport, Fmn-binding Protein, Chain A"/>
    <property type="match status" value="1"/>
</dbReference>
<dbReference type="InterPro" id="IPR012349">
    <property type="entry name" value="Split_barrel_FMN-bd"/>
</dbReference>
<evidence type="ECO:0000256" key="3">
    <source>
        <dbReference type="ARBA" id="ARBA00038054"/>
    </source>
</evidence>
<feature type="compositionally biased region" description="Basic residues" evidence="4">
    <location>
        <begin position="240"/>
        <end position="261"/>
    </location>
</feature>
<accession>A0A9E2KAN7</accession>
<feature type="region of interest" description="Disordered" evidence="4">
    <location>
        <begin position="194"/>
        <end position="261"/>
    </location>
</feature>
<organism evidence="6 7">
    <name type="scientific">Candidatus Cellulosilyticum pullistercoris</name>
    <dbReference type="NCBI Taxonomy" id="2838521"/>
    <lineage>
        <taxon>Bacteria</taxon>
        <taxon>Bacillati</taxon>
        <taxon>Bacillota</taxon>
        <taxon>Clostridia</taxon>
        <taxon>Lachnospirales</taxon>
        <taxon>Cellulosilyticaceae</taxon>
        <taxon>Cellulosilyticum</taxon>
    </lineage>
</organism>
<evidence type="ECO:0000313" key="6">
    <source>
        <dbReference type="EMBL" id="MBU3803203.1"/>
    </source>
</evidence>
<dbReference type="PROSITE" id="PS51257">
    <property type="entry name" value="PROKAR_LIPOPROTEIN"/>
    <property type="match status" value="1"/>
</dbReference>
<comment type="caution">
    <text evidence="6">The sequence shown here is derived from an EMBL/GenBank/DDBJ whole genome shotgun (WGS) entry which is preliminary data.</text>
</comment>
<comment type="cofactor">
    <cofactor evidence="1">
        <name>FMN</name>
        <dbReference type="ChEBI" id="CHEBI:58210"/>
    </cofactor>
</comment>
<evidence type="ECO:0000256" key="2">
    <source>
        <dbReference type="ARBA" id="ARBA00022630"/>
    </source>
</evidence>
<dbReference type="GO" id="GO:0016646">
    <property type="term" value="F:oxidoreductase activity, acting on the CH-NH group of donors, NAD or NADP as acceptor"/>
    <property type="evidence" value="ECO:0007669"/>
    <property type="project" value="UniProtKB-ARBA"/>
</dbReference>
<dbReference type="EMBL" id="JAHLFQ010000007">
    <property type="protein sequence ID" value="MBU3803203.1"/>
    <property type="molecule type" value="Genomic_DNA"/>
</dbReference>
<dbReference type="Pfam" id="PF01613">
    <property type="entry name" value="Flavin_Reduct"/>
    <property type="match status" value="1"/>
</dbReference>
<dbReference type="SUPFAM" id="SSF50475">
    <property type="entry name" value="FMN-binding split barrel"/>
    <property type="match status" value="1"/>
</dbReference>
<dbReference type="Proteomes" id="UP000824229">
    <property type="component" value="Unassembled WGS sequence"/>
</dbReference>
<dbReference type="PANTHER" id="PTHR43567">
    <property type="entry name" value="FLAVOREDOXIN-RELATED-RELATED"/>
    <property type="match status" value="1"/>
</dbReference>
<sequence>MQKTRWKAGNMIYPLPAVMVSCGNETETNIVTVAWTGTICTNPPMTYISLRPSRYSYDLIKASGYFAINLTTESLVRETDFCGVKSGRDVDKFKEMHLTCIRDEETHCPMIEESPVSIVCETVEIKELGSHHMFIANVKAVYVDESYMDEKGKFHLNETGLIAYSHGSYLSIGEELGTFGYSISKKKKPCITKSKKDKVEQEASTMKKGAEKSTSCHNKKVSSNKREKNQQIPRNSATHKSNKKTSKKRNKNKKHNKKTPQ</sequence>
<dbReference type="InterPro" id="IPR052174">
    <property type="entry name" value="Flavoredoxin"/>
</dbReference>
<dbReference type="AlphaFoldDB" id="A0A9E2KAN7"/>
<name>A0A9E2KAN7_9FIRM</name>
<evidence type="ECO:0000259" key="5">
    <source>
        <dbReference type="SMART" id="SM00903"/>
    </source>
</evidence>
<protein>
    <submittedName>
        <fullName evidence="6">Flavin reductase family protein</fullName>
    </submittedName>
</protein>
<keyword evidence="2" id="KW-0285">Flavoprotein</keyword>
<dbReference type="GO" id="GO:0010181">
    <property type="term" value="F:FMN binding"/>
    <property type="evidence" value="ECO:0007669"/>
    <property type="project" value="InterPro"/>
</dbReference>
<dbReference type="PANTHER" id="PTHR43567:SF1">
    <property type="entry name" value="FLAVOREDOXIN"/>
    <property type="match status" value="1"/>
</dbReference>
<evidence type="ECO:0000256" key="4">
    <source>
        <dbReference type="SAM" id="MobiDB-lite"/>
    </source>
</evidence>
<dbReference type="SMART" id="SM00903">
    <property type="entry name" value="Flavin_Reduct"/>
    <property type="match status" value="1"/>
</dbReference>
<reference evidence="6" key="1">
    <citation type="journal article" date="2021" name="PeerJ">
        <title>Extensive microbial diversity within the chicken gut microbiome revealed by metagenomics and culture.</title>
        <authorList>
            <person name="Gilroy R."/>
            <person name="Ravi A."/>
            <person name="Getino M."/>
            <person name="Pursley I."/>
            <person name="Horton D.L."/>
            <person name="Alikhan N.F."/>
            <person name="Baker D."/>
            <person name="Gharbi K."/>
            <person name="Hall N."/>
            <person name="Watson M."/>
            <person name="Adriaenssens E.M."/>
            <person name="Foster-Nyarko E."/>
            <person name="Jarju S."/>
            <person name="Secka A."/>
            <person name="Antonio M."/>
            <person name="Oren A."/>
            <person name="Chaudhuri R.R."/>
            <person name="La Ragione R."/>
            <person name="Hildebrand F."/>
            <person name="Pallen M.J."/>
        </authorList>
    </citation>
    <scope>NUCLEOTIDE SEQUENCE</scope>
    <source>
        <strain evidence="6">B5-657</strain>
    </source>
</reference>
<evidence type="ECO:0000256" key="1">
    <source>
        <dbReference type="ARBA" id="ARBA00001917"/>
    </source>
</evidence>
<feature type="domain" description="Flavin reductase like" evidence="5">
    <location>
        <begin position="11"/>
        <end position="156"/>
    </location>
</feature>
<dbReference type="InterPro" id="IPR002563">
    <property type="entry name" value="Flavin_Rdtase-like_dom"/>
</dbReference>
<gene>
    <name evidence="6" type="ORF">H9872_00370</name>
</gene>
<proteinExistence type="inferred from homology"/>
<reference evidence="6" key="2">
    <citation type="submission" date="2021-04" db="EMBL/GenBank/DDBJ databases">
        <authorList>
            <person name="Gilroy R."/>
        </authorList>
    </citation>
    <scope>NUCLEOTIDE SEQUENCE</scope>
    <source>
        <strain evidence="6">B5-657</strain>
    </source>
</reference>
<comment type="similarity">
    <text evidence="3">Belongs to the flavoredoxin family.</text>
</comment>